<reference evidence="8" key="2">
    <citation type="journal article" date="2018" name="BMC Genomics">
        <title>A manually annotated Actinidia chinensis var. chinensis (kiwifruit) genome highlights the challenges associated with draft genomes and gene prediction in plants.</title>
        <authorList>
            <person name="Pilkington S.M."/>
            <person name="Crowhurst R."/>
            <person name="Hilario E."/>
            <person name="Nardozza S."/>
            <person name="Fraser L."/>
            <person name="Peng Y."/>
            <person name="Gunaseelan K."/>
            <person name="Simpson R."/>
            <person name="Tahir J."/>
            <person name="Deroles S.C."/>
            <person name="Templeton K."/>
            <person name="Luo Z."/>
            <person name="Davy M."/>
            <person name="Cheng C."/>
            <person name="McNeilage M."/>
            <person name="Scaglione D."/>
            <person name="Liu Y."/>
            <person name="Zhang Q."/>
            <person name="Datson P."/>
            <person name="De Silva N."/>
            <person name="Gardiner S.E."/>
            <person name="Bassett H."/>
            <person name="Chagne D."/>
            <person name="McCallum J."/>
            <person name="Dzierzon H."/>
            <person name="Deng C."/>
            <person name="Wang Y.Y."/>
            <person name="Barron L."/>
            <person name="Manako K."/>
            <person name="Bowen J."/>
            <person name="Foster T.M."/>
            <person name="Erridge Z.A."/>
            <person name="Tiffin H."/>
            <person name="Waite C.N."/>
            <person name="Davies K.M."/>
            <person name="Grierson E.P."/>
            <person name="Laing W.A."/>
            <person name="Kirk R."/>
            <person name="Chen X."/>
            <person name="Wood M."/>
            <person name="Montefiori M."/>
            <person name="Brummell D.A."/>
            <person name="Schwinn K.E."/>
            <person name="Catanach A."/>
            <person name="Fullerton C."/>
            <person name="Li D."/>
            <person name="Meiyalaghan S."/>
            <person name="Nieuwenhuizen N."/>
            <person name="Read N."/>
            <person name="Prakash R."/>
            <person name="Hunter D."/>
            <person name="Zhang H."/>
            <person name="McKenzie M."/>
            <person name="Knabel M."/>
            <person name="Harris A."/>
            <person name="Allan A.C."/>
            <person name="Gleave A."/>
            <person name="Chen A."/>
            <person name="Janssen B.J."/>
            <person name="Plunkett B."/>
            <person name="Ampomah-Dwamena C."/>
            <person name="Voogd C."/>
            <person name="Leif D."/>
            <person name="Lafferty D."/>
            <person name="Souleyre E.J.F."/>
            <person name="Varkonyi-Gasic E."/>
            <person name="Gambi F."/>
            <person name="Hanley J."/>
            <person name="Yao J.L."/>
            <person name="Cheung J."/>
            <person name="David K.M."/>
            <person name="Warren B."/>
            <person name="Marsh K."/>
            <person name="Snowden K.C."/>
            <person name="Lin-Wang K."/>
            <person name="Brian L."/>
            <person name="Martinez-Sanchez M."/>
            <person name="Wang M."/>
            <person name="Ileperuma N."/>
            <person name="Macnee N."/>
            <person name="Campin R."/>
            <person name="McAtee P."/>
            <person name="Drummond R.S.M."/>
            <person name="Espley R.V."/>
            <person name="Ireland H.S."/>
            <person name="Wu R."/>
            <person name="Atkinson R.G."/>
            <person name="Karunairetnam S."/>
            <person name="Bulley S."/>
            <person name="Chunkath S."/>
            <person name="Hanley Z."/>
            <person name="Storey R."/>
            <person name="Thrimawithana A.H."/>
            <person name="Thomson S."/>
            <person name="David C."/>
            <person name="Testolin R."/>
            <person name="Huang H."/>
            <person name="Hellens R.P."/>
            <person name="Schaffer R.J."/>
        </authorList>
    </citation>
    <scope>NUCLEOTIDE SEQUENCE [LARGE SCALE GENOMIC DNA]</scope>
    <source>
        <strain evidence="8">cv. Red5</strain>
    </source>
</reference>
<dbReference type="Gene3D" id="3.30.310.130">
    <property type="entry name" value="Ubiquitin-related"/>
    <property type="match status" value="1"/>
</dbReference>
<reference evidence="7 8" key="1">
    <citation type="submission" date="2017-07" db="EMBL/GenBank/DDBJ databases">
        <title>An improved, manually edited Actinidia chinensis var. chinensis (kiwifruit) genome highlights the challenges associated with draft genomes and gene prediction in plants.</title>
        <authorList>
            <person name="Pilkington S."/>
            <person name="Crowhurst R."/>
            <person name="Hilario E."/>
            <person name="Nardozza S."/>
            <person name="Fraser L."/>
            <person name="Peng Y."/>
            <person name="Gunaseelan K."/>
            <person name="Simpson R."/>
            <person name="Tahir J."/>
            <person name="Deroles S."/>
            <person name="Templeton K."/>
            <person name="Luo Z."/>
            <person name="Davy M."/>
            <person name="Cheng C."/>
            <person name="Mcneilage M."/>
            <person name="Scaglione D."/>
            <person name="Liu Y."/>
            <person name="Zhang Q."/>
            <person name="Datson P."/>
            <person name="De Silva N."/>
            <person name="Gardiner S."/>
            <person name="Bassett H."/>
            <person name="Chagne D."/>
            <person name="Mccallum J."/>
            <person name="Dzierzon H."/>
            <person name="Deng C."/>
            <person name="Wang Y.-Y."/>
            <person name="Barron N."/>
            <person name="Manako K."/>
            <person name="Bowen J."/>
            <person name="Foster T."/>
            <person name="Erridge Z."/>
            <person name="Tiffin H."/>
            <person name="Waite C."/>
            <person name="Davies K."/>
            <person name="Grierson E."/>
            <person name="Laing W."/>
            <person name="Kirk R."/>
            <person name="Chen X."/>
            <person name="Wood M."/>
            <person name="Montefiori M."/>
            <person name="Brummell D."/>
            <person name="Schwinn K."/>
            <person name="Catanach A."/>
            <person name="Fullerton C."/>
            <person name="Li D."/>
            <person name="Meiyalaghan S."/>
            <person name="Nieuwenhuizen N."/>
            <person name="Read N."/>
            <person name="Prakash R."/>
            <person name="Hunter D."/>
            <person name="Zhang H."/>
            <person name="Mckenzie M."/>
            <person name="Knabel M."/>
            <person name="Harris A."/>
            <person name="Allan A."/>
            <person name="Chen A."/>
            <person name="Janssen B."/>
            <person name="Plunkett B."/>
            <person name="Dwamena C."/>
            <person name="Voogd C."/>
            <person name="Leif D."/>
            <person name="Lafferty D."/>
            <person name="Souleyre E."/>
            <person name="Varkonyi-Gasic E."/>
            <person name="Gambi F."/>
            <person name="Hanley J."/>
            <person name="Yao J.-L."/>
            <person name="Cheung J."/>
            <person name="David K."/>
            <person name="Warren B."/>
            <person name="Marsh K."/>
            <person name="Snowden K."/>
            <person name="Lin-Wang K."/>
            <person name="Brian L."/>
            <person name="Martinez-Sanchez M."/>
            <person name="Wang M."/>
            <person name="Ileperuma N."/>
            <person name="Macnee N."/>
            <person name="Campin R."/>
            <person name="Mcatee P."/>
            <person name="Drummond R."/>
            <person name="Espley R."/>
            <person name="Ireland H."/>
            <person name="Wu R."/>
            <person name="Atkinson R."/>
            <person name="Karunairetnam S."/>
            <person name="Bulley S."/>
            <person name="Chunkath S."/>
            <person name="Hanley Z."/>
            <person name="Storey R."/>
            <person name="Thrimawithana A."/>
            <person name="Thomson S."/>
            <person name="David C."/>
            <person name="Testolin R."/>
        </authorList>
    </citation>
    <scope>NUCLEOTIDE SEQUENCE [LARGE SCALE GENOMIC DNA]</scope>
    <source>
        <strain evidence="8">cv. Red5</strain>
        <tissue evidence="7">Young leaf</tissue>
    </source>
</reference>
<feature type="region of interest" description="Disordered" evidence="5">
    <location>
        <begin position="102"/>
        <end position="137"/>
    </location>
</feature>
<dbReference type="PANTHER" id="PTHR46915:SF2">
    <property type="entry name" value="UBIQUITIN-LIKE PROTEASE 4"/>
    <property type="match status" value="1"/>
</dbReference>
<dbReference type="PANTHER" id="PTHR46915">
    <property type="entry name" value="UBIQUITIN-LIKE PROTEASE 4-RELATED"/>
    <property type="match status" value="1"/>
</dbReference>
<accession>A0A2R6RE81</accession>
<dbReference type="GO" id="GO:0006508">
    <property type="term" value="P:proteolysis"/>
    <property type="evidence" value="ECO:0007669"/>
    <property type="project" value="UniProtKB-KW"/>
</dbReference>
<dbReference type="InterPro" id="IPR003653">
    <property type="entry name" value="Peptidase_C48_C"/>
</dbReference>
<keyword evidence="4" id="KW-0788">Thiol protease</keyword>
<name>A0A2R6RE81_ACTCC</name>
<evidence type="ECO:0000256" key="3">
    <source>
        <dbReference type="ARBA" id="ARBA00022801"/>
    </source>
</evidence>
<evidence type="ECO:0000313" key="8">
    <source>
        <dbReference type="Proteomes" id="UP000241394"/>
    </source>
</evidence>
<evidence type="ECO:0000256" key="2">
    <source>
        <dbReference type="ARBA" id="ARBA00022670"/>
    </source>
</evidence>
<dbReference type="FunCoup" id="A0A2R6RE81">
    <property type="interactions" value="2571"/>
</dbReference>
<dbReference type="OrthoDB" id="442460at2759"/>
<sequence length="552" mass="64390">MEAKEKKTERLELDWDKLLPRQDDEPPPVLVVTTAAANGQKQSPPSEGGDQQDQSQREDILRMSDRKIEEAIIRQRHSIETLSLKLGDKGTKLRAHLKRLEEEMERRKQRRLQKDDDKCEQLMQSKESYSSSASDGLRQEAPTFLPASQSIFATHFCKKLDEKTDSRTVNAFEGELSYLGRCNRRKMKPNRKVLQKGRAKTGSSTRQSPFQCPTKLSIDVDKHIHLNGDQNSGNCSTQSPCHSEENNFVSFSKRKASQVLSSNDLRLRNGKAFVLVDEEDPELTALMDHAEKVDECMKDCKIYYPSSDDPESIEIRYLDMECLAPKAYLSSTIMNFYIRYLQQPTSPTDRSTCDYHFFNTYFYEKLKEAVLKKNDQESSFVKFRRWWKGVKIFHKSYILLPIHECLHWSLVIICIPDEEDESGPIILHLDSLGLHCSKLIFDNIKSFLREEWRYLNQGEVPPDLPIAERIWKNLPRRIEEKSIAVPQQRNDYDCGLFVLFFMERFIDEAPQRLTKKDLAMFGNKWFRPEEASNLRLKIRKLLLEEFRNATKD</sequence>
<feature type="compositionally biased region" description="Polar residues" evidence="5">
    <location>
        <begin position="201"/>
        <end position="211"/>
    </location>
</feature>
<evidence type="ECO:0000259" key="6">
    <source>
        <dbReference type="PROSITE" id="PS50600"/>
    </source>
</evidence>
<evidence type="ECO:0000313" key="7">
    <source>
        <dbReference type="EMBL" id="PSS26860.1"/>
    </source>
</evidence>
<dbReference type="OMA" id="DECQILK"/>
<dbReference type="GO" id="GO:0008234">
    <property type="term" value="F:cysteine-type peptidase activity"/>
    <property type="evidence" value="ECO:0007669"/>
    <property type="project" value="UniProtKB-KW"/>
</dbReference>
<evidence type="ECO:0000256" key="5">
    <source>
        <dbReference type="SAM" id="MobiDB-lite"/>
    </source>
</evidence>
<feature type="compositionally biased region" description="Basic and acidic residues" evidence="5">
    <location>
        <begin position="1"/>
        <end position="24"/>
    </location>
</feature>
<organism evidence="7 8">
    <name type="scientific">Actinidia chinensis var. chinensis</name>
    <name type="common">Chinese soft-hair kiwi</name>
    <dbReference type="NCBI Taxonomy" id="1590841"/>
    <lineage>
        <taxon>Eukaryota</taxon>
        <taxon>Viridiplantae</taxon>
        <taxon>Streptophyta</taxon>
        <taxon>Embryophyta</taxon>
        <taxon>Tracheophyta</taxon>
        <taxon>Spermatophyta</taxon>
        <taxon>Magnoliopsida</taxon>
        <taxon>eudicotyledons</taxon>
        <taxon>Gunneridae</taxon>
        <taxon>Pentapetalae</taxon>
        <taxon>asterids</taxon>
        <taxon>Ericales</taxon>
        <taxon>Actinidiaceae</taxon>
        <taxon>Actinidia</taxon>
    </lineage>
</organism>
<dbReference type="EMBL" id="NKQK01000007">
    <property type="protein sequence ID" value="PSS26860.1"/>
    <property type="molecule type" value="Genomic_DNA"/>
</dbReference>
<feature type="region of interest" description="Disordered" evidence="5">
    <location>
        <begin position="1"/>
        <end position="58"/>
    </location>
</feature>
<dbReference type="GO" id="GO:0016926">
    <property type="term" value="P:protein desumoylation"/>
    <property type="evidence" value="ECO:0007669"/>
    <property type="project" value="UniProtKB-ARBA"/>
</dbReference>
<feature type="compositionally biased region" description="Polar residues" evidence="5">
    <location>
        <begin position="122"/>
        <end position="134"/>
    </location>
</feature>
<feature type="compositionally biased region" description="Basic residues" evidence="5">
    <location>
        <begin position="190"/>
        <end position="199"/>
    </location>
</feature>
<dbReference type="InterPro" id="IPR038765">
    <property type="entry name" value="Papain-like_cys_pep_sf"/>
</dbReference>
<evidence type="ECO:0000256" key="1">
    <source>
        <dbReference type="ARBA" id="ARBA00005234"/>
    </source>
</evidence>
<dbReference type="SUPFAM" id="SSF54001">
    <property type="entry name" value="Cysteine proteinases"/>
    <property type="match status" value="1"/>
</dbReference>
<feature type="region of interest" description="Disordered" evidence="5">
    <location>
        <begin position="190"/>
        <end position="212"/>
    </location>
</feature>
<dbReference type="Proteomes" id="UP000241394">
    <property type="component" value="Chromosome LG7"/>
</dbReference>
<dbReference type="AlphaFoldDB" id="A0A2R6RE81"/>
<feature type="compositionally biased region" description="Polar residues" evidence="5">
    <location>
        <begin position="35"/>
        <end position="54"/>
    </location>
</feature>
<proteinExistence type="inferred from homology"/>
<dbReference type="PROSITE" id="PS50600">
    <property type="entry name" value="ULP_PROTEASE"/>
    <property type="match status" value="1"/>
</dbReference>
<comment type="similarity">
    <text evidence="1">Belongs to the peptidase C48 family.</text>
</comment>
<keyword evidence="8" id="KW-1185">Reference proteome</keyword>
<feature type="domain" description="Ubiquitin-like protease family profile" evidence="6">
    <location>
        <begin position="313"/>
        <end position="505"/>
    </location>
</feature>
<dbReference type="Gramene" id="PSS26860">
    <property type="protein sequence ID" value="PSS26860"/>
    <property type="gene ID" value="CEY00_Acc08156"/>
</dbReference>
<protein>
    <submittedName>
        <fullName evidence="7">Ubiquitin-like-specific protease</fullName>
    </submittedName>
</protein>
<keyword evidence="3" id="KW-0378">Hydrolase</keyword>
<dbReference type="Pfam" id="PF02902">
    <property type="entry name" value="Peptidase_C48"/>
    <property type="match status" value="1"/>
</dbReference>
<feature type="compositionally biased region" description="Basic and acidic residues" evidence="5">
    <location>
        <begin position="102"/>
        <end position="120"/>
    </location>
</feature>
<comment type="caution">
    <text evidence="7">The sequence shown here is derived from an EMBL/GenBank/DDBJ whole genome shotgun (WGS) entry which is preliminary data.</text>
</comment>
<gene>
    <name evidence="7" type="ORF">CEY00_Acc08156</name>
</gene>
<dbReference type="InParanoid" id="A0A2R6RE81"/>
<keyword evidence="2 7" id="KW-0645">Protease</keyword>
<dbReference type="STRING" id="1590841.A0A2R6RE81"/>
<dbReference type="Gene3D" id="1.10.418.20">
    <property type="match status" value="1"/>
</dbReference>
<evidence type="ECO:0000256" key="4">
    <source>
        <dbReference type="ARBA" id="ARBA00022807"/>
    </source>
</evidence>